<accession>A0A1R4H5S0</accession>
<dbReference type="Gene3D" id="3.30.750.24">
    <property type="entry name" value="STAS domain"/>
    <property type="match status" value="1"/>
</dbReference>
<dbReference type="InterPro" id="IPR058548">
    <property type="entry name" value="MlaB-like_STAS"/>
</dbReference>
<dbReference type="AlphaFoldDB" id="A0A1R4H5S0"/>
<name>A0A1R4H5S0_9GAMM</name>
<dbReference type="Pfam" id="PF13466">
    <property type="entry name" value="STAS_2"/>
    <property type="match status" value="1"/>
</dbReference>
<dbReference type="OrthoDB" id="5297990at2"/>
<dbReference type="InterPro" id="IPR052746">
    <property type="entry name" value="MlaB_ABC_Transporter"/>
</dbReference>
<evidence type="ECO:0000259" key="1">
    <source>
        <dbReference type="PROSITE" id="PS50801"/>
    </source>
</evidence>
<dbReference type="PROSITE" id="PS50801">
    <property type="entry name" value="STAS"/>
    <property type="match status" value="1"/>
</dbReference>
<dbReference type="EMBL" id="FUKI01000093">
    <property type="protein sequence ID" value="SJM91529.1"/>
    <property type="molecule type" value="Genomic_DNA"/>
</dbReference>
<evidence type="ECO:0000313" key="3">
    <source>
        <dbReference type="Proteomes" id="UP000195667"/>
    </source>
</evidence>
<feature type="domain" description="STAS" evidence="1">
    <location>
        <begin position="14"/>
        <end position="102"/>
    </location>
</feature>
<keyword evidence="3" id="KW-1185">Reference proteome</keyword>
<dbReference type="CDD" id="cd07043">
    <property type="entry name" value="STAS_anti-anti-sigma_factors"/>
    <property type="match status" value="1"/>
</dbReference>
<proteinExistence type="predicted"/>
<organism evidence="2 3">
    <name type="scientific">Crenothrix polyspora</name>
    <dbReference type="NCBI Taxonomy" id="360316"/>
    <lineage>
        <taxon>Bacteria</taxon>
        <taxon>Pseudomonadati</taxon>
        <taxon>Pseudomonadota</taxon>
        <taxon>Gammaproteobacteria</taxon>
        <taxon>Methylococcales</taxon>
        <taxon>Crenotrichaceae</taxon>
        <taxon>Crenothrix</taxon>
    </lineage>
</organism>
<sequence>MTVLTISPQGAGQFSVAGQMTFAAISAQISTVCAFLTSAKQITIDLAQVTAADSAGLALLIEWKKIARNHKCQLVLKNIPEQLRMLAGLSGFDLSSHFTLQP</sequence>
<protein>
    <submittedName>
        <fullName evidence="2">Anti-sigma-factor antagonist</fullName>
    </submittedName>
</protein>
<evidence type="ECO:0000313" key="2">
    <source>
        <dbReference type="EMBL" id="SJM91529.1"/>
    </source>
</evidence>
<dbReference type="Proteomes" id="UP000195667">
    <property type="component" value="Unassembled WGS sequence"/>
</dbReference>
<dbReference type="InterPro" id="IPR002645">
    <property type="entry name" value="STAS_dom"/>
</dbReference>
<gene>
    <name evidence="2" type="ORF">CRENPOLYSF1_20006</name>
</gene>
<dbReference type="InterPro" id="IPR036513">
    <property type="entry name" value="STAS_dom_sf"/>
</dbReference>
<dbReference type="PANTHER" id="PTHR35849:SF1">
    <property type="entry name" value="INTERMEMBRANE PHOSPHOLIPID TRANSPORT SYSTEM BINDING PROTEIN MLAB"/>
    <property type="match status" value="1"/>
</dbReference>
<dbReference type="SUPFAM" id="SSF52091">
    <property type="entry name" value="SpoIIaa-like"/>
    <property type="match status" value="1"/>
</dbReference>
<reference evidence="3" key="1">
    <citation type="submission" date="2017-02" db="EMBL/GenBank/DDBJ databases">
        <authorList>
            <person name="Daims H."/>
        </authorList>
    </citation>
    <scope>NUCLEOTIDE SEQUENCE [LARGE SCALE GENOMIC DNA]</scope>
</reference>
<dbReference type="PANTHER" id="PTHR35849">
    <property type="entry name" value="BLR2341 PROTEIN"/>
    <property type="match status" value="1"/>
</dbReference>